<dbReference type="KEGG" id="fno:Fnod_1179"/>
<dbReference type="HOGENOM" id="CLU_711236_0_0_0"/>
<protein>
    <submittedName>
        <fullName evidence="1">Uncharacterized protein</fullName>
    </submittedName>
</protein>
<organism evidence="1 2">
    <name type="scientific">Fervidobacterium nodosum (strain ATCC 35602 / DSM 5306 / Rt17-B1)</name>
    <dbReference type="NCBI Taxonomy" id="381764"/>
    <lineage>
        <taxon>Bacteria</taxon>
        <taxon>Thermotogati</taxon>
        <taxon>Thermotogota</taxon>
        <taxon>Thermotogae</taxon>
        <taxon>Thermotogales</taxon>
        <taxon>Fervidobacteriaceae</taxon>
        <taxon>Fervidobacterium</taxon>
    </lineage>
</organism>
<gene>
    <name evidence="1" type="ordered locus">Fnod_1179</name>
</gene>
<dbReference type="STRING" id="381764.Fnod_1179"/>
<proteinExistence type="predicted"/>
<evidence type="ECO:0000313" key="2">
    <source>
        <dbReference type="Proteomes" id="UP000002415"/>
    </source>
</evidence>
<dbReference type="RefSeq" id="WP_011994338.1">
    <property type="nucleotide sequence ID" value="NC_009718.1"/>
</dbReference>
<keyword evidence="2" id="KW-1185">Reference proteome</keyword>
<accession>A7HM93</accession>
<dbReference type="eggNOG" id="ENOG5033GHJ">
    <property type="taxonomic scope" value="Bacteria"/>
</dbReference>
<evidence type="ECO:0000313" key="1">
    <source>
        <dbReference type="EMBL" id="ABS61026.1"/>
    </source>
</evidence>
<reference evidence="1 2" key="2">
    <citation type="journal article" date="2009" name="Proc. Natl. Acad. Sci. U.S.A.">
        <title>On the chimeric nature, thermophilic origin, and phylogenetic placement of the Thermotogales.</title>
        <authorList>
            <person name="Zhaxybayeva O."/>
            <person name="Swithers K.S."/>
            <person name="Lapierre P."/>
            <person name="Fournier G.P."/>
            <person name="Bickhart D.M."/>
            <person name="DeBoy R.T."/>
            <person name="Nelson K.E."/>
            <person name="Nesbo C.L."/>
            <person name="Doolittle W.F."/>
            <person name="Gogarten J.P."/>
            <person name="Noll K.M."/>
        </authorList>
    </citation>
    <scope>NUCLEOTIDE SEQUENCE [LARGE SCALE GENOMIC DNA]</scope>
    <source>
        <strain evidence="2">ATCC 35602 / DSM 5306 / Rt17-B1</strain>
    </source>
</reference>
<name>A7HM93_FERNB</name>
<reference evidence="1 2" key="1">
    <citation type="submission" date="2007-07" db="EMBL/GenBank/DDBJ databases">
        <title>Complete sequence of Fervidobacterium nodosum Rt17-B1.</title>
        <authorList>
            <consortium name="US DOE Joint Genome Institute"/>
            <person name="Copeland A."/>
            <person name="Lucas S."/>
            <person name="Lapidus A."/>
            <person name="Barry K."/>
            <person name="Glavina del Rio T."/>
            <person name="Dalin E."/>
            <person name="Tice H."/>
            <person name="Pitluck S."/>
            <person name="Saunders E."/>
            <person name="Brettin T."/>
            <person name="Bruce D."/>
            <person name="Detter J.C."/>
            <person name="Han C."/>
            <person name="Schmutz J."/>
            <person name="Larimer F."/>
            <person name="Land M."/>
            <person name="Hauser L."/>
            <person name="Kyrpides N."/>
            <person name="Mikhailova N."/>
            <person name="Nelson K."/>
            <person name="Gogarten J.P."/>
            <person name="Noll K."/>
            <person name="Richardson P."/>
        </authorList>
    </citation>
    <scope>NUCLEOTIDE SEQUENCE [LARGE SCALE GENOMIC DNA]</scope>
    <source>
        <strain evidence="2">ATCC 35602 / DSM 5306 / Rt17-B1</strain>
    </source>
</reference>
<sequence length="388" mass="44148">MKHKHAKFFNILILIIFSFTTLFALQINYSTKFSMSFDFSEEQLKTYFGSEFRMAGSSFGSGYDLSFNLNGTNLESAKLVLKFDTLKLSLYDNTIFGSTNDPIETYKIDSGKNGIEIEYSSFKFVLFNNFDLMYVSSNLSDYYIVIGKRGKIFDTALSYSSKFLNNDLKAEVAVKDIANFDVKNALLFGQLADGSYNWGITYKFIGSDEKQNAVNLWYKFGNIPSFNTYLNTQFGIDNLTQDLLSNAEVGIDVNLNQFNLSLKKMNLTTFSGLMPTQWGEFSISFGTKFSLAEFNGSLKYTFGKPIHSSVNTIGEIFYGEIGRNLGNISLFAKYQKIIGYYEEKDFLYSEVKFTGFSLGEVKFWIGNGEFDKNNPFTPILGVELNLWW</sequence>
<dbReference type="EMBL" id="CP000771">
    <property type="protein sequence ID" value="ABS61026.1"/>
    <property type="molecule type" value="Genomic_DNA"/>
</dbReference>
<dbReference type="Proteomes" id="UP000002415">
    <property type="component" value="Chromosome"/>
</dbReference>
<dbReference type="AlphaFoldDB" id="A7HM93"/>